<keyword evidence="2" id="KW-0812">Transmembrane</keyword>
<feature type="domain" description="YhaN AAA" evidence="3">
    <location>
        <begin position="1"/>
        <end position="201"/>
    </location>
</feature>
<evidence type="ECO:0000256" key="2">
    <source>
        <dbReference type="SAM" id="Phobius"/>
    </source>
</evidence>
<feature type="coiled-coil region" evidence="1">
    <location>
        <begin position="657"/>
        <end position="723"/>
    </location>
</feature>
<dbReference type="Proteomes" id="UP000190042">
    <property type="component" value="Unassembled WGS sequence"/>
</dbReference>
<keyword evidence="2" id="KW-1133">Transmembrane helix</keyword>
<evidence type="ECO:0000259" key="3">
    <source>
        <dbReference type="Pfam" id="PF13514"/>
    </source>
</evidence>
<feature type="coiled-coil region" evidence="1">
    <location>
        <begin position="274"/>
        <end position="301"/>
    </location>
</feature>
<dbReference type="EMBL" id="FUYJ01000005">
    <property type="protein sequence ID" value="SKB01192.1"/>
    <property type="molecule type" value="Genomic_DNA"/>
</dbReference>
<dbReference type="PANTHER" id="PTHR41259">
    <property type="entry name" value="DOUBLE-STRAND BREAK REPAIR RAD50 ATPASE, PUTATIVE-RELATED"/>
    <property type="match status" value="1"/>
</dbReference>
<feature type="transmembrane region" description="Helical" evidence="2">
    <location>
        <begin position="455"/>
        <end position="471"/>
    </location>
</feature>
<dbReference type="Gene3D" id="3.40.50.300">
    <property type="entry name" value="P-loop containing nucleotide triphosphate hydrolases"/>
    <property type="match status" value="2"/>
</dbReference>
<protein>
    <submittedName>
        <fullName evidence="4">Uncharacterized protein YhaN</fullName>
    </submittedName>
</protein>
<dbReference type="AlphaFoldDB" id="A0A1T4YH80"/>
<dbReference type="PANTHER" id="PTHR41259:SF1">
    <property type="entry name" value="DOUBLE-STRAND BREAK REPAIR RAD50 ATPASE, PUTATIVE-RELATED"/>
    <property type="match status" value="1"/>
</dbReference>
<proteinExistence type="predicted"/>
<evidence type="ECO:0000256" key="1">
    <source>
        <dbReference type="SAM" id="Coils"/>
    </source>
</evidence>
<feature type="coiled-coil region" evidence="1">
    <location>
        <begin position="504"/>
        <end position="559"/>
    </location>
</feature>
<keyword evidence="2" id="KW-0472">Membrane</keyword>
<accession>A0A1T4YH80</accession>
<feature type="transmembrane region" description="Helical" evidence="2">
    <location>
        <begin position="477"/>
        <end position="493"/>
    </location>
</feature>
<dbReference type="InterPro" id="IPR038734">
    <property type="entry name" value="YhaN_AAA"/>
</dbReference>
<keyword evidence="5" id="KW-1185">Reference proteome</keyword>
<name>A0A1T4YH80_9BACL</name>
<sequence>MNIRKIVLYGFGQHENVEIKFSNGMNLLYGPNEAGKTTIQQAILHILFGFPQKNQQELRYEPKTGGRYGGCLYVTDAEFGNWMIERVRGKSSGDVRIQFEDGRTAGEEELKHLLRGYDRQAFEAIFSFSLFQLQGLDKMDEDELSRTLLASGTTGLDTLWKLEKKLEKETAGLFKKSGKLPLMNQKLAEIKELVHAIQNEQQKLAAYEPLTQRQHQLTEQVKALRLEEQQLHVQADEQMIAMQIVPLQQRQQQLLEQLAEYSSRDFPADGIRRYEELASKQAELEIKKARLEKEQQQWQTELVGLRPESERQQLERWVAQEAEWHRLRTDTLSAEQEIRLLATKKNQLTHRLALTETQLSAIEQMNISIQRERQLEPLVQEQAEAEQQLTTLNRMLAEAESERQEAEQRKEQLERQAVTEQEMKKLAKWPELKRQLSEAKLMLSVANHQQSSERLVPLFLLVIGLIIGVYGIWQQQWFIAILGVISLAVGMFLRKKQPATLEEQRTFIQEHESLAAEMESLEERFETQQRTQQQVYTEIERLDRKLQKLATEMEQSHRQKQQAIGALKKAVQDDPIDLTFNIQESFRLLRELQDTLAEQHTWQQRLEAGKQQLQNQMDEVESLIGPVAESALYEHLRQELMDQKELLGKYYNQQQTLEDLDGQLQETNALLKAVQQEIQELFDRTAVSEKEQFYTAYQNDQNAQLLKRQLAEINSQLSMYTKEPLKVDWTLPELERSREQTAHRLQVIRKEVTELVDEQVKVDHELAQMGTSKTFSELQQVFEVRKAELEELAKQWTVRKAVTEAIRQTMSEWKEHQLPAVLELANEWFSRLTAYRYRTLGLTSEGYFQAAAQNGQKFMINELSQATKEQAYLSLRLALASALSDRAPFPIIMDDPFVHFDNERLSRMIEIIKELQPSHQFLYFTCHEEMKLKWTSDVHKVEIGTRVKGEIQL</sequence>
<reference evidence="5" key="1">
    <citation type="submission" date="2017-02" db="EMBL/GenBank/DDBJ databases">
        <authorList>
            <person name="Varghese N."/>
            <person name="Submissions S."/>
        </authorList>
    </citation>
    <scope>NUCLEOTIDE SEQUENCE [LARGE SCALE GENOMIC DNA]</scope>
    <source>
        <strain evidence="5">DSM 23966</strain>
    </source>
</reference>
<dbReference type="SUPFAM" id="SSF52540">
    <property type="entry name" value="P-loop containing nucleoside triphosphate hydrolases"/>
    <property type="match status" value="2"/>
</dbReference>
<dbReference type="RefSeq" id="WP_078817887.1">
    <property type="nucleotide sequence ID" value="NZ_FUYJ01000005.1"/>
</dbReference>
<keyword evidence="1" id="KW-0175">Coiled coil</keyword>
<gene>
    <name evidence="4" type="ORF">SAMN04244570_2615</name>
</gene>
<evidence type="ECO:0000313" key="4">
    <source>
        <dbReference type="EMBL" id="SKB01192.1"/>
    </source>
</evidence>
<feature type="coiled-coil region" evidence="1">
    <location>
        <begin position="382"/>
        <end position="423"/>
    </location>
</feature>
<dbReference type="Pfam" id="PF13514">
    <property type="entry name" value="AAA_27"/>
    <property type="match status" value="1"/>
</dbReference>
<organism evidence="4 5">
    <name type="scientific">Sporosarcina newyorkensis</name>
    <dbReference type="NCBI Taxonomy" id="759851"/>
    <lineage>
        <taxon>Bacteria</taxon>
        <taxon>Bacillati</taxon>
        <taxon>Bacillota</taxon>
        <taxon>Bacilli</taxon>
        <taxon>Bacillales</taxon>
        <taxon>Caryophanaceae</taxon>
        <taxon>Sporosarcina</taxon>
    </lineage>
</organism>
<dbReference type="InterPro" id="IPR027417">
    <property type="entry name" value="P-loop_NTPase"/>
</dbReference>
<evidence type="ECO:0000313" key="5">
    <source>
        <dbReference type="Proteomes" id="UP000190042"/>
    </source>
</evidence>